<dbReference type="KEGG" id="aeh:Mlg_0777"/>
<dbReference type="eggNOG" id="COG5430">
    <property type="taxonomic scope" value="Bacteria"/>
</dbReference>
<dbReference type="HOGENOM" id="CLU_103262_5_0_6"/>
<feature type="domain" description="Spore coat protein U/FanG" evidence="2">
    <location>
        <begin position="18"/>
        <end position="153"/>
    </location>
</feature>
<name>Q0AAK6_ALKEH</name>
<reference evidence="4" key="1">
    <citation type="submission" date="2006-08" db="EMBL/GenBank/DDBJ databases">
        <title>Complete sequence of Alkalilimnicola ehrilichei MLHE-1.</title>
        <authorList>
            <person name="Copeland A."/>
            <person name="Lucas S."/>
            <person name="Lapidus A."/>
            <person name="Barry K."/>
            <person name="Detter J.C."/>
            <person name="Glavina del Rio T."/>
            <person name="Hammon N."/>
            <person name="Israni S."/>
            <person name="Dalin E."/>
            <person name="Tice H."/>
            <person name="Pitluck S."/>
            <person name="Sims D."/>
            <person name="Brettin T."/>
            <person name="Bruce D."/>
            <person name="Han C."/>
            <person name="Tapia R."/>
            <person name="Gilna P."/>
            <person name="Schmutz J."/>
            <person name="Larimer F."/>
            <person name="Land M."/>
            <person name="Hauser L."/>
            <person name="Kyrpides N."/>
            <person name="Mikhailova N."/>
            <person name="Oremland R.S."/>
            <person name="Hoeft S.E."/>
            <person name="Switzer-Blum J."/>
            <person name="Kulp T."/>
            <person name="King G."/>
            <person name="Tabita R."/>
            <person name="Witte B."/>
            <person name="Santini J.M."/>
            <person name="Basu P."/>
            <person name="Hollibaugh J.T."/>
            <person name="Xie G."/>
            <person name="Stolz J.F."/>
            <person name="Richardson P."/>
        </authorList>
    </citation>
    <scope>NUCLEOTIDE SEQUENCE [LARGE SCALE GENOMIC DNA]</scope>
    <source>
        <strain evidence="4">ATCC BAA-1101 / DSM 17681 / MLHE-1</strain>
    </source>
</reference>
<keyword evidence="1" id="KW-0732">Signal</keyword>
<dbReference type="Proteomes" id="UP000001962">
    <property type="component" value="Chromosome"/>
</dbReference>
<evidence type="ECO:0000259" key="2">
    <source>
        <dbReference type="Pfam" id="PF05229"/>
    </source>
</evidence>
<gene>
    <name evidence="3" type="ordered locus">Mlg_0777</name>
</gene>
<evidence type="ECO:0000313" key="3">
    <source>
        <dbReference type="EMBL" id="ABI56131.1"/>
    </source>
</evidence>
<organism evidence="3 4">
    <name type="scientific">Alkalilimnicola ehrlichii (strain ATCC BAA-1101 / DSM 17681 / MLHE-1)</name>
    <dbReference type="NCBI Taxonomy" id="187272"/>
    <lineage>
        <taxon>Bacteria</taxon>
        <taxon>Pseudomonadati</taxon>
        <taxon>Pseudomonadota</taxon>
        <taxon>Gammaproteobacteria</taxon>
        <taxon>Chromatiales</taxon>
        <taxon>Ectothiorhodospiraceae</taxon>
        <taxon>Alkalilimnicola</taxon>
    </lineage>
</organism>
<keyword evidence="4" id="KW-1185">Reference proteome</keyword>
<feature type="signal peptide" evidence="1">
    <location>
        <begin position="1"/>
        <end position="21"/>
    </location>
</feature>
<feature type="chain" id="PRO_5004167974" evidence="1">
    <location>
        <begin position="22"/>
        <end position="156"/>
    </location>
</feature>
<evidence type="ECO:0000313" key="4">
    <source>
        <dbReference type="Proteomes" id="UP000001962"/>
    </source>
</evidence>
<dbReference type="AlphaFoldDB" id="Q0AAK6"/>
<sequence>MKRAIGLSLFLVAAGSGSAQAYTCSISADPLAFGQYDPITGAQVDGASEVSVSCSLLGLVSLLVSYEISLDPGTGGSYHPRALSSATDTLDYNLYVDTARTEIWGDGTDDTATVTDSYTLGVLTVTRYYPVYGRVFADQNVAAGVYDDTITATVEF</sequence>
<dbReference type="PANTHER" id="PTHR37089:SF3">
    <property type="entry name" value="EXPORTED PROTEIN"/>
    <property type="match status" value="1"/>
</dbReference>
<dbReference type="Pfam" id="PF05229">
    <property type="entry name" value="SCPU"/>
    <property type="match status" value="1"/>
</dbReference>
<proteinExistence type="predicted"/>
<dbReference type="OrthoDB" id="8588792at2"/>
<dbReference type="EMBL" id="CP000453">
    <property type="protein sequence ID" value="ABI56131.1"/>
    <property type="molecule type" value="Genomic_DNA"/>
</dbReference>
<dbReference type="PANTHER" id="PTHR37089">
    <property type="entry name" value="PROTEIN U-RELATED"/>
    <property type="match status" value="1"/>
</dbReference>
<evidence type="ECO:0000256" key="1">
    <source>
        <dbReference type="SAM" id="SignalP"/>
    </source>
</evidence>
<dbReference type="SMART" id="SM00972">
    <property type="entry name" value="SCPU"/>
    <property type="match status" value="1"/>
</dbReference>
<dbReference type="InterPro" id="IPR053167">
    <property type="entry name" value="Spore_coat_component"/>
</dbReference>
<dbReference type="RefSeq" id="WP_011628526.1">
    <property type="nucleotide sequence ID" value="NC_008340.1"/>
</dbReference>
<accession>Q0AAK6</accession>
<dbReference type="InterPro" id="IPR007893">
    <property type="entry name" value="Spore_coat_U/FanG"/>
</dbReference>
<protein>
    <submittedName>
        <fullName evidence="3">Spore coat U domain protein</fullName>
    </submittedName>
</protein>